<dbReference type="Proteomes" id="UP000612456">
    <property type="component" value="Unassembled WGS sequence"/>
</dbReference>
<evidence type="ECO:0000313" key="2">
    <source>
        <dbReference type="EMBL" id="GGD78021.1"/>
    </source>
</evidence>
<comment type="caution">
    <text evidence="2">The sequence shown here is derived from an EMBL/GenBank/DDBJ whole genome shotgun (WGS) entry which is preliminary data.</text>
</comment>
<accession>A0A916Z5U3</accession>
<dbReference type="Pfam" id="PF19773">
    <property type="entry name" value="DUF6259"/>
    <property type="match status" value="1"/>
</dbReference>
<proteinExistence type="predicted"/>
<evidence type="ECO:0000313" key="3">
    <source>
        <dbReference type="Proteomes" id="UP000612456"/>
    </source>
</evidence>
<dbReference type="InterPro" id="IPR017853">
    <property type="entry name" value="GH"/>
</dbReference>
<dbReference type="Gene3D" id="3.20.20.80">
    <property type="entry name" value="Glycosidases"/>
    <property type="match status" value="1"/>
</dbReference>
<reference evidence="2" key="1">
    <citation type="journal article" date="2014" name="Int. J. Syst. Evol. Microbiol.">
        <title>Complete genome sequence of Corynebacterium casei LMG S-19264T (=DSM 44701T), isolated from a smear-ripened cheese.</title>
        <authorList>
            <consortium name="US DOE Joint Genome Institute (JGI-PGF)"/>
            <person name="Walter F."/>
            <person name="Albersmeier A."/>
            <person name="Kalinowski J."/>
            <person name="Ruckert C."/>
        </authorList>
    </citation>
    <scope>NUCLEOTIDE SEQUENCE</scope>
    <source>
        <strain evidence="2">CGMCC 1.15178</strain>
    </source>
</reference>
<evidence type="ECO:0000259" key="1">
    <source>
        <dbReference type="Pfam" id="PF19773"/>
    </source>
</evidence>
<reference evidence="2" key="2">
    <citation type="submission" date="2020-09" db="EMBL/GenBank/DDBJ databases">
        <authorList>
            <person name="Sun Q."/>
            <person name="Zhou Y."/>
        </authorList>
    </citation>
    <scope>NUCLEOTIDE SEQUENCE</scope>
    <source>
        <strain evidence="2">CGMCC 1.15178</strain>
    </source>
</reference>
<keyword evidence="3" id="KW-1185">Reference proteome</keyword>
<dbReference type="SUPFAM" id="SSF51445">
    <property type="entry name" value="(Trans)glycosidases"/>
    <property type="match status" value="1"/>
</dbReference>
<sequence length="468" mass="53649">MHSRINDLISHQEWDTESENTEILLGSLRVNVLREPGKMSICFPDISKLALHLPTHSGIRIDATFNKELLPIPGHYSCPLGVIEFEGKFISVFDPEGKAHMEVYSCDGGWEWSWQSEQHLKLVWGQTENLEDSINLYREVRPMDTINRDALSKIKRILTLDMMLSNGEVVHCYDDVIDLIVELASNHLASGTLIYIPGWCGKYDKDYPNYLPSEQLGGEQGFSRMMEKANRENVIVMPHMNYWGYDPELQLFTKDQLKDMQLHDEHGVPAGWAGPTSPFLYMRPDHPEWQKVLLKQITSFLAKYDIKAIMLDQIGFEIRDKRCDFKKGTDEILNQIRLCKPELIISGEMLNDHLVSEVNLIQTWGMPWCGLGIDLTAYTSSITKALFPEVSFYGHLGLPAISEGKYTWTNHEYLSQKGIEAAFYEAQQHLSAMGGIPHVRLHYKTNGLDSISLRYLLSRDNEVEKERL</sequence>
<dbReference type="AlphaFoldDB" id="A0A916Z5U3"/>
<name>A0A916Z5U3_9BACL</name>
<organism evidence="2 3">
    <name type="scientific">Paenibacillus nasutitermitis</name>
    <dbReference type="NCBI Taxonomy" id="1652958"/>
    <lineage>
        <taxon>Bacteria</taxon>
        <taxon>Bacillati</taxon>
        <taxon>Bacillota</taxon>
        <taxon>Bacilli</taxon>
        <taxon>Bacillales</taxon>
        <taxon>Paenibacillaceae</taxon>
        <taxon>Paenibacillus</taxon>
    </lineage>
</organism>
<feature type="domain" description="DUF6259" evidence="1">
    <location>
        <begin position="195"/>
        <end position="317"/>
    </location>
</feature>
<dbReference type="EMBL" id="BMHP01000003">
    <property type="protein sequence ID" value="GGD78021.1"/>
    <property type="molecule type" value="Genomic_DNA"/>
</dbReference>
<gene>
    <name evidence="2" type="ORF">GCM10010911_40020</name>
</gene>
<dbReference type="InterPro" id="IPR046226">
    <property type="entry name" value="DUF6259"/>
</dbReference>
<protein>
    <recommendedName>
        <fullName evidence="1">DUF6259 domain-containing protein</fullName>
    </recommendedName>
</protein>